<organism evidence="7 8">
    <name type="scientific">Exophiala dermatitidis</name>
    <name type="common">Black yeast-like fungus</name>
    <name type="synonym">Wangiella dermatitidis</name>
    <dbReference type="NCBI Taxonomy" id="5970"/>
    <lineage>
        <taxon>Eukaryota</taxon>
        <taxon>Fungi</taxon>
        <taxon>Dikarya</taxon>
        <taxon>Ascomycota</taxon>
        <taxon>Pezizomycotina</taxon>
        <taxon>Eurotiomycetes</taxon>
        <taxon>Chaetothyriomycetidae</taxon>
        <taxon>Chaetothyriales</taxon>
        <taxon>Herpotrichiellaceae</taxon>
        <taxon>Exophiala</taxon>
    </lineage>
</organism>
<dbReference type="GO" id="GO:0005634">
    <property type="term" value="C:nucleus"/>
    <property type="evidence" value="ECO:0007669"/>
    <property type="project" value="TreeGrafter"/>
</dbReference>
<feature type="domain" description="PAS" evidence="5">
    <location>
        <begin position="326"/>
        <end position="377"/>
    </location>
</feature>
<feature type="compositionally biased region" description="Polar residues" evidence="4">
    <location>
        <begin position="73"/>
        <end position="87"/>
    </location>
</feature>
<evidence type="ECO:0000313" key="8">
    <source>
        <dbReference type="Proteomes" id="UP001161757"/>
    </source>
</evidence>
<feature type="compositionally biased region" description="Polar residues" evidence="4">
    <location>
        <begin position="96"/>
        <end position="115"/>
    </location>
</feature>
<feature type="region of interest" description="Disordered" evidence="4">
    <location>
        <begin position="1"/>
        <end position="147"/>
    </location>
</feature>
<evidence type="ECO:0000256" key="2">
    <source>
        <dbReference type="ARBA" id="ARBA00022643"/>
    </source>
</evidence>
<evidence type="ECO:0000256" key="1">
    <source>
        <dbReference type="ARBA" id="ARBA00022630"/>
    </source>
</evidence>
<dbReference type="NCBIfam" id="TIGR00229">
    <property type="entry name" value="sensory_box"/>
    <property type="match status" value="1"/>
</dbReference>
<dbReference type="InterPro" id="IPR000700">
    <property type="entry name" value="PAS-assoc_C"/>
</dbReference>
<comment type="caution">
    <text evidence="7">The sequence shown here is derived from an EMBL/GenBank/DDBJ whole genome shotgun (WGS) entry which is preliminary data.</text>
</comment>
<feature type="region of interest" description="Disordered" evidence="4">
    <location>
        <begin position="977"/>
        <end position="1002"/>
    </location>
</feature>
<feature type="region of interest" description="Disordered" evidence="4">
    <location>
        <begin position="896"/>
        <end position="932"/>
    </location>
</feature>
<dbReference type="PANTHER" id="PTHR47429">
    <property type="entry name" value="PROTEIN TWIN LOV 1"/>
    <property type="match status" value="1"/>
</dbReference>
<feature type="compositionally biased region" description="Basic and acidic residues" evidence="4">
    <location>
        <begin position="838"/>
        <end position="847"/>
    </location>
</feature>
<gene>
    <name evidence="7" type="ORF">HRR80_005652</name>
</gene>
<feature type="compositionally biased region" description="Acidic residues" evidence="4">
    <location>
        <begin position="982"/>
        <end position="991"/>
    </location>
</feature>
<feature type="compositionally biased region" description="Polar residues" evidence="4">
    <location>
        <begin position="531"/>
        <end position="541"/>
    </location>
</feature>
<protein>
    <submittedName>
        <fullName evidence="7">Uncharacterized protein</fullName>
    </submittedName>
</protein>
<dbReference type="Gene3D" id="3.30.450.20">
    <property type="entry name" value="PAS domain"/>
    <property type="match status" value="1"/>
</dbReference>
<dbReference type="PANTHER" id="PTHR47429:SF9">
    <property type="entry name" value="PAS DOMAIN-CONTAINING PROTEIN"/>
    <property type="match status" value="1"/>
</dbReference>
<keyword evidence="3" id="KW-0157">Chromophore</keyword>
<feature type="region of interest" description="Disordered" evidence="4">
    <location>
        <begin position="484"/>
        <end position="541"/>
    </location>
</feature>
<proteinExistence type="predicted"/>
<evidence type="ECO:0000259" key="5">
    <source>
        <dbReference type="PROSITE" id="PS50112"/>
    </source>
</evidence>
<dbReference type="EMBL" id="JAJGCB010000011">
    <property type="protein sequence ID" value="KAJ8990162.1"/>
    <property type="molecule type" value="Genomic_DNA"/>
</dbReference>
<sequence>MDLERLKQNLRLRSGRLKKSRKPGGRAESAVATQTKVSVPRDKPSSPVPVQRDTRPAKTAPSGPPQEEPSLRNWDTGTALPQITSPCSPKRHSEILHTSTLSDANPNLPKTSSRYGRSGIERPRTSTSSKPAQKPLPVQRTLSDTDAGVAVISDTSDALDFDLRPPPPRQKPPSVESLSESLFSWGYLNILLRRPEYLARFTSFLAKYQPESQPILLRYLETQKAMKAIEYANAVAEGIDPLPPVDQRSGSIRPSTAATVDKAFEEWSASAFRILTDVALPAYITYNLVKVVSDCLIDEITGRQTPLLGDLVGGLSEVFCLTDPNQEDNPIIYASAEFYRFTGYGPDDVIGRNCRFLQGPRTKRESVARLRRSIVEGQGISETLLNYRRDGRPFINLLMIAPLHDDKGNVKYHIGAQADVTGLVERGKGLVGFERYLVTQEIEKREQELNSKIGKEDPVHTQKSRALAKLRELSQTFDLEESAIVRSQSRSASTTRNGEEGSIGSGRRASRRLIADFDPPSENEDERITANDDTWNLGQSGPFGSSGKLPGVYDSYMLIRPAPSLRIVFVSPKLRRRLGDVIQHPFLSHVAAPSRTLAGLKESLGTGVPVSAKIHFMLNRGERRDGTKISADRKPDETGQSRVCWVSATPLLGSDDRIGVWMVVVVDKTKVFAASKLEREAGKNVTEVPISGRTHGAGNSNLSYLNLDIPVHDPPGQRRQSQRDPTPKQDMPAEEMPVKPAKLEQVAEQTSTVQSPTSISMGSTLTANQEKKRDLPAAQQVEERRPIGAEEAHADADSDFIPVGKTDARLSDGNVPSPDKDFAEGIPQPQTPEQPEWAQHEPNHDGEPEAPTASEVDGALENELAGIKSGLERLSLDSRNMQNMHAAFQNEADLFHGFSDNEDTPRRPEHLSRFDSRSHSHSPSQSGSVIVDHSAPISHNGIHYLEYLRHPGSRSSSEYHRGMPGSGILSSIYHPESGEYYSADDGEDFNDDQCARTPYSVD</sequence>
<dbReference type="Proteomes" id="UP001161757">
    <property type="component" value="Unassembled WGS sequence"/>
</dbReference>
<keyword evidence="1" id="KW-0285">Flavoprotein</keyword>
<evidence type="ECO:0000259" key="6">
    <source>
        <dbReference type="PROSITE" id="PS50113"/>
    </source>
</evidence>
<dbReference type="SUPFAM" id="SSF55785">
    <property type="entry name" value="PYP-like sensor domain (PAS domain)"/>
    <property type="match status" value="1"/>
</dbReference>
<feature type="compositionally biased region" description="Polar residues" evidence="4">
    <location>
        <begin position="485"/>
        <end position="496"/>
    </location>
</feature>
<dbReference type="AlphaFoldDB" id="A0AAN6EUQ2"/>
<dbReference type="PROSITE" id="PS50112">
    <property type="entry name" value="PAS"/>
    <property type="match status" value="1"/>
</dbReference>
<dbReference type="Pfam" id="PF13426">
    <property type="entry name" value="PAS_9"/>
    <property type="match status" value="1"/>
</dbReference>
<feature type="domain" description="PAC" evidence="6">
    <location>
        <begin position="378"/>
        <end position="432"/>
    </location>
</feature>
<feature type="region of interest" description="Disordered" evidence="4">
    <location>
        <begin position="688"/>
        <end position="854"/>
    </location>
</feature>
<reference evidence="7" key="1">
    <citation type="submission" date="2023-01" db="EMBL/GenBank/DDBJ databases">
        <title>Exophiala dermititidis isolated from Cystic Fibrosis Patient.</title>
        <authorList>
            <person name="Kurbessoian T."/>
            <person name="Crocker A."/>
            <person name="Murante D."/>
            <person name="Hogan D.A."/>
            <person name="Stajich J.E."/>
        </authorList>
    </citation>
    <scope>NUCLEOTIDE SEQUENCE</scope>
    <source>
        <strain evidence="7">Ex8</strain>
    </source>
</reference>
<feature type="compositionally biased region" description="Basic and acidic residues" evidence="4">
    <location>
        <begin position="903"/>
        <end position="918"/>
    </location>
</feature>
<accession>A0AAN6EUQ2</accession>
<feature type="compositionally biased region" description="Basic and acidic residues" evidence="4">
    <location>
        <begin position="769"/>
        <end position="796"/>
    </location>
</feature>
<dbReference type="PROSITE" id="PS50113">
    <property type="entry name" value="PAC"/>
    <property type="match status" value="1"/>
</dbReference>
<dbReference type="InterPro" id="IPR000014">
    <property type="entry name" value="PAS"/>
</dbReference>
<keyword evidence="2" id="KW-0288">FMN</keyword>
<dbReference type="CDD" id="cd00130">
    <property type="entry name" value="PAS"/>
    <property type="match status" value="1"/>
</dbReference>
<evidence type="ECO:0000313" key="7">
    <source>
        <dbReference type="EMBL" id="KAJ8990162.1"/>
    </source>
</evidence>
<evidence type="ECO:0000256" key="3">
    <source>
        <dbReference type="ARBA" id="ARBA00022991"/>
    </source>
</evidence>
<dbReference type="InterPro" id="IPR035965">
    <property type="entry name" value="PAS-like_dom_sf"/>
</dbReference>
<name>A0AAN6EUQ2_EXODE</name>
<feature type="compositionally biased region" description="Basic residues" evidence="4">
    <location>
        <begin position="8"/>
        <end position="24"/>
    </location>
</feature>
<evidence type="ECO:0000256" key="4">
    <source>
        <dbReference type="SAM" id="MobiDB-lite"/>
    </source>
</evidence>
<feature type="compositionally biased region" description="Polar residues" evidence="4">
    <location>
        <begin position="747"/>
        <end position="768"/>
    </location>
</feature>